<protein>
    <submittedName>
        <fullName evidence="2">Uncharacterized protein</fullName>
    </submittedName>
</protein>
<evidence type="ECO:0000256" key="1">
    <source>
        <dbReference type="SAM" id="MobiDB-lite"/>
    </source>
</evidence>
<feature type="region of interest" description="Disordered" evidence="1">
    <location>
        <begin position="1"/>
        <end position="179"/>
    </location>
</feature>
<feature type="compositionally biased region" description="Basic and acidic residues" evidence="1">
    <location>
        <begin position="60"/>
        <end position="82"/>
    </location>
</feature>
<feature type="non-terminal residue" evidence="2">
    <location>
        <position position="179"/>
    </location>
</feature>
<sequence>ERVHRPGDRRRRPARRPPPGQGPRRPADLLRRHLLRQRPGEALRLPHGGGRALPLVPHQPRGDPRHPREGGRPQRPAADPRARQRRPAAELRLAAVGRHLRRARRRCAAHPRARDARRGARGPRAAALPAAPLPVERAVDVRAAARVGAAGHPPPRPGRPGVGPGSSLRPPGAPALPLL</sequence>
<reference evidence="2" key="1">
    <citation type="submission" date="2020-02" db="EMBL/GenBank/DDBJ databases">
        <authorList>
            <person name="Meier V. D."/>
        </authorList>
    </citation>
    <scope>NUCLEOTIDE SEQUENCE</scope>
    <source>
        <strain evidence="2">AVDCRST_MAG30</strain>
    </source>
</reference>
<evidence type="ECO:0000313" key="2">
    <source>
        <dbReference type="EMBL" id="CAA9493450.1"/>
    </source>
</evidence>
<dbReference type="EMBL" id="CADCVS010000209">
    <property type="protein sequence ID" value="CAA9493450.1"/>
    <property type="molecule type" value="Genomic_DNA"/>
</dbReference>
<feature type="compositionally biased region" description="Low complexity" evidence="1">
    <location>
        <begin position="122"/>
        <end position="151"/>
    </location>
</feature>
<accession>A0A6J4SAR4</accession>
<gene>
    <name evidence="2" type="ORF">AVDCRST_MAG30-1503</name>
</gene>
<organism evidence="2">
    <name type="scientific">uncultured Solirubrobacteraceae bacterium</name>
    <dbReference type="NCBI Taxonomy" id="1162706"/>
    <lineage>
        <taxon>Bacteria</taxon>
        <taxon>Bacillati</taxon>
        <taxon>Actinomycetota</taxon>
        <taxon>Thermoleophilia</taxon>
        <taxon>Solirubrobacterales</taxon>
        <taxon>Solirubrobacteraceae</taxon>
        <taxon>environmental samples</taxon>
    </lineage>
</organism>
<dbReference type="AlphaFoldDB" id="A0A6J4SAR4"/>
<feature type="compositionally biased region" description="Basic residues" evidence="1">
    <location>
        <begin position="98"/>
        <end position="111"/>
    </location>
</feature>
<proteinExistence type="predicted"/>
<feature type="compositionally biased region" description="Low complexity" evidence="1">
    <location>
        <begin position="165"/>
        <end position="179"/>
    </location>
</feature>
<feature type="non-terminal residue" evidence="2">
    <location>
        <position position="1"/>
    </location>
</feature>
<name>A0A6J4SAR4_9ACTN</name>